<comment type="caution">
    <text evidence="1">The sequence shown here is derived from an EMBL/GenBank/DDBJ whole genome shotgun (WGS) entry which is preliminary data.</text>
</comment>
<accession>A0A9N9P3G0</accession>
<dbReference type="OrthoDB" id="2276331at2759"/>
<reference evidence="1" key="1">
    <citation type="submission" date="2021-06" db="EMBL/GenBank/DDBJ databases">
        <authorList>
            <person name="Kallberg Y."/>
            <person name="Tangrot J."/>
            <person name="Rosling A."/>
        </authorList>
    </citation>
    <scope>NUCLEOTIDE SEQUENCE</scope>
    <source>
        <strain evidence="1">CL551</strain>
    </source>
</reference>
<evidence type="ECO:0000313" key="1">
    <source>
        <dbReference type="EMBL" id="CAG8786563.1"/>
    </source>
</evidence>
<proteinExistence type="predicted"/>
<dbReference type="AlphaFoldDB" id="A0A9N9P3G0"/>
<dbReference type="EMBL" id="CAJVPV010057231">
    <property type="protein sequence ID" value="CAG8786563.1"/>
    <property type="molecule type" value="Genomic_DNA"/>
</dbReference>
<dbReference type="Proteomes" id="UP000789342">
    <property type="component" value="Unassembled WGS sequence"/>
</dbReference>
<gene>
    <name evidence="1" type="ORF">AMORRO_LOCUS17780</name>
</gene>
<protein>
    <submittedName>
        <fullName evidence="1">18752_t:CDS:1</fullName>
    </submittedName>
</protein>
<organism evidence="1 2">
    <name type="scientific">Acaulospora morrowiae</name>
    <dbReference type="NCBI Taxonomy" id="94023"/>
    <lineage>
        <taxon>Eukaryota</taxon>
        <taxon>Fungi</taxon>
        <taxon>Fungi incertae sedis</taxon>
        <taxon>Mucoromycota</taxon>
        <taxon>Glomeromycotina</taxon>
        <taxon>Glomeromycetes</taxon>
        <taxon>Diversisporales</taxon>
        <taxon>Acaulosporaceae</taxon>
        <taxon>Acaulospora</taxon>
    </lineage>
</organism>
<sequence length="117" mass="14373">MKEQQHSERNDVPFIIDEIQNFIEAHWISATEAVWNEMHPSVTRLHIHLPNQQRVVFDEHDQRTTLTEYFKMNTIDLDARNLIYIEFPMYYTWNKAIKKWKKKATWWLYWKIVYGSS</sequence>
<keyword evidence="2" id="KW-1185">Reference proteome</keyword>
<name>A0A9N9P3G0_9GLOM</name>
<feature type="non-terminal residue" evidence="1">
    <location>
        <position position="117"/>
    </location>
</feature>
<evidence type="ECO:0000313" key="2">
    <source>
        <dbReference type="Proteomes" id="UP000789342"/>
    </source>
</evidence>